<evidence type="ECO:0000313" key="2">
    <source>
        <dbReference type="EMBL" id="GCC45370.1"/>
    </source>
</evidence>
<evidence type="ECO:0000256" key="1">
    <source>
        <dbReference type="SAM" id="MobiDB-lite"/>
    </source>
</evidence>
<feature type="region of interest" description="Disordered" evidence="1">
    <location>
        <begin position="1"/>
        <end position="24"/>
    </location>
</feature>
<reference evidence="2 3" key="1">
    <citation type="journal article" date="2018" name="Nat. Ecol. Evol.">
        <title>Shark genomes provide insights into elasmobranch evolution and the origin of vertebrates.</title>
        <authorList>
            <person name="Hara Y"/>
            <person name="Yamaguchi K"/>
            <person name="Onimaru K"/>
            <person name="Kadota M"/>
            <person name="Koyanagi M"/>
            <person name="Keeley SD"/>
            <person name="Tatsumi K"/>
            <person name="Tanaka K"/>
            <person name="Motone F"/>
            <person name="Kageyama Y"/>
            <person name="Nozu R"/>
            <person name="Adachi N"/>
            <person name="Nishimura O"/>
            <person name="Nakagawa R"/>
            <person name="Tanegashima C"/>
            <person name="Kiyatake I"/>
            <person name="Matsumoto R"/>
            <person name="Murakumo K"/>
            <person name="Nishida K"/>
            <person name="Terakita A"/>
            <person name="Kuratani S"/>
            <person name="Sato K"/>
            <person name="Hyodo S Kuraku.S."/>
        </authorList>
    </citation>
    <scope>NUCLEOTIDE SEQUENCE [LARGE SCALE GENOMIC DNA]</scope>
</reference>
<comment type="caution">
    <text evidence="2">The sequence shown here is derived from an EMBL/GenBank/DDBJ whole genome shotgun (WGS) entry which is preliminary data.</text>
</comment>
<feature type="region of interest" description="Disordered" evidence="1">
    <location>
        <begin position="38"/>
        <end position="59"/>
    </location>
</feature>
<gene>
    <name evidence="2" type="ORF">chiPu_0029355</name>
</gene>
<accession>A0A401TRR7</accession>
<evidence type="ECO:0000313" key="3">
    <source>
        <dbReference type="Proteomes" id="UP000287033"/>
    </source>
</evidence>
<protein>
    <submittedName>
        <fullName evidence="2">Uncharacterized protein</fullName>
    </submittedName>
</protein>
<sequence>MVPRGTARARCLSRGDKEARSTAHKPLFMRPREVPILTPRLDNHTSSGKPNVHLRTGKLPRSDVRFGGARLHAPCIAEVSRSSVQWTQRADADSILGRSGYDSCQSCGDTYRGDRDHVQRFFVQRLRKVV</sequence>
<keyword evidence="3" id="KW-1185">Reference proteome</keyword>
<dbReference type="AlphaFoldDB" id="A0A401TRR7"/>
<proteinExistence type="predicted"/>
<dbReference type="Proteomes" id="UP000287033">
    <property type="component" value="Unassembled WGS sequence"/>
</dbReference>
<organism evidence="2 3">
    <name type="scientific">Chiloscyllium punctatum</name>
    <name type="common">Brownbanded bambooshark</name>
    <name type="synonym">Hemiscyllium punctatum</name>
    <dbReference type="NCBI Taxonomy" id="137246"/>
    <lineage>
        <taxon>Eukaryota</taxon>
        <taxon>Metazoa</taxon>
        <taxon>Chordata</taxon>
        <taxon>Craniata</taxon>
        <taxon>Vertebrata</taxon>
        <taxon>Chondrichthyes</taxon>
        <taxon>Elasmobranchii</taxon>
        <taxon>Galeomorphii</taxon>
        <taxon>Galeoidea</taxon>
        <taxon>Orectolobiformes</taxon>
        <taxon>Hemiscylliidae</taxon>
        <taxon>Chiloscyllium</taxon>
    </lineage>
</organism>
<name>A0A401TRR7_CHIPU</name>
<dbReference type="EMBL" id="BEZZ01154665">
    <property type="protein sequence ID" value="GCC45370.1"/>
    <property type="molecule type" value="Genomic_DNA"/>
</dbReference>